<comment type="caution">
    <text evidence="2">The sequence shown here is derived from an EMBL/GenBank/DDBJ whole genome shotgun (WGS) entry which is preliminary data.</text>
</comment>
<keyword evidence="1" id="KW-1133">Transmembrane helix</keyword>
<protein>
    <recommendedName>
        <fullName evidence="4">Transmembrane protein</fullName>
    </recommendedName>
</protein>
<dbReference type="OrthoDB" id="5405464at2"/>
<evidence type="ECO:0000313" key="3">
    <source>
        <dbReference type="Proteomes" id="UP000191980"/>
    </source>
</evidence>
<name>A0A1V8M3S5_9GAMM</name>
<dbReference type="STRING" id="1420851.AU255_13605"/>
<accession>A0A1V8M3S5</accession>
<keyword evidence="1" id="KW-0812">Transmembrane</keyword>
<proteinExistence type="predicted"/>
<keyword evidence="1" id="KW-0472">Membrane</keyword>
<dbReference type="Proteomes" id="UP000191980">
    <property type="component" value="Unassembled WGS sequence"/>
</dbReference>
<reference evidence="2 3" key="1">
    <citation type="submission" date="2015-12" db="EMBL/GenBank/DDBJ databases">
        <authorList>
            <person name="Shamseldin A."/>
            <person name="Moawad H."/>
            <person name="Abd El-Rahim W.M."/>
            <person name="Sadowsky M.J."/>
        </authorList>
    </citation>
    <scope>NUCLEOTIDE SEQUENCE [LARGE SCALE GENOMIC DNA]</scope>
    <source>
        <strain evidence="2 3">WF1</strain>
    </source>
</reference>
<evidence type="ECO:0008006" key="4">
    <source>
        <dbReference type="Google" id="ProtNLM"/>
    </source>
</evidence>
<keyword evidence="3" id="KW-1185">Reference proteome</keyword>
<evidence type="ECO:0000313" key="2">
    <source>
        <dbReference type="EMBL" id="OQK16136.1"/>
    </source>
</evidence>
<feature type="transmembrane region" description="Helical" evidence="1">
    <location>
        <begin position="69"/>
        <end position="101"/>
    </location>
</feature>
<dbReference type="AlphaFoldDB" id="A0A1V8M3S5"/>
<gene>
    <name evidence="2" type="ORF">AU255_13605</name>
</gene>
<evidence type="ECO:0000256" key="1">
    <source>
        <dbReference type="SAM" id="Phobius"/>
    </source>
</evidence>
<organism evidence="2 3">
    <name type="scientific">Methyloprofundus sedimenti</name>
    <dbReference type="NCBI Taxonomy" id="1420851"/>
    <lineage>
        <taxon>Bacteria</taxon>
        <taxon>Pseudomonadati</taxon>
        <taxon>Pseudomonadota</taxon>
        <taxon>Gammaproteobacteria</taxon>
        <taxon>Methylococcales</taxon>
        <taxon>Methylococcaceae</taxon>
        <taxon>Methyloprofundus</taxon>
    </lineage>
</organism>
<sequence length="121" mass="13714">MNNLATEQKDPDQLRELKRLTTTVYLCQALSLIFAALPLLVGVAINFYKRNEVQGTWLESHFNWQIKTCWVAIAGIAVSGLTFAMGIGIFTLFMTIFWMVYRITIGWNALTASKPINNKIN</sequence>
<dbReference type="RefSeq" id="WP_080523513.1">
    <property type="nucleotide sequence ID" value="NZ_LPUF01000002.1"/>
</dbReference>
<dbReference type="EMBL" id="LPUF01000002">
    <property type="protein sequence ID" value="OQK16136.1"/>
    <property type="molecule type" value="Genomic_DNA"/>
</dbReference>
<feature type="transmembrane region" description="Helical" evidence="1">
    <location>
        <begin position="23"/>
        <end position="48"/>
    </location>
</feature>